<evidence type="ECO:0000313" key="1">
    <source>
        <dbReference type="EMBL" id="JAD45573.1"/>
    </source>
</evidence>
<organism evidence="1">
    <name type="scientific">Arundo donax</name>
    <name type="common">Giant reed</name>
    <name type="synonym">Donax arundinaceus</name>
    <dbReference type="NCBI Taxonomy" id="35708"/>
    <lineage>
        <taxon>Eukaryota</taxon>
        <taxon>Viridiplantae</taxon>
        <taxon>Streptophyta</taxon>
        <taxon>Embryophyta</taxon>
        <taxon>Tracheophyta</taxon>
        <taxon>Spermatophyta</taxon>
        <taxon>Magnoliopsida</taxon>
        <taxon>Liliopsida</taxon>
        <taxon>Poales</taxon>
        <taxon>Poaceae</taxon>
        <taxon>PACMAD clade</taxon>
        <taxon>Arundinoideae</taxon>
        <taxon>Arundineae</taxon>
        <taxon>Arundo</taxon>
    </lineage>
</organism>
<accession>A0A0A9A6L7</accession>
<reference evidence="1" key="1">
    <citation type="submission" date="2014-09" db="EMBL/GenBank/DDBJ databases">
        <authorList>
            <person name="Magalhaes I.L.F."/>
            <person name="Oliveira U."/>
            <person name="Santos F.R."/>
            <person name="Vidigal T.H.D.A."/>
            <person name="Brescovit A.D."/>
            <person name="Santos A.J."/>
        </authorList>
    </citation>
    <scope>NUCLEOTIDE SEQUENCE</scope>
    <source>
        <tissue evidence="1">Shoot tissue taken approximately 20 cm above the soil surface</tissue>
    </source>
</reference>
<protein>
    <submittedName>
        <fullName evidence="1">Uncharacterized protein</fullName>
    </submittedName>
</protein>
<sequence>MIVVALVAMPYFSGAILFLGALANNQLYLAPV</sequence>
<proteinExistence type="predicted"/>
<reference evidence="1" key="2">
    <citation type="journal article" date="2015" name="Data Brief">
        <title>Shoot transcriptome of the giant reed, Arundo donax.</title>
        <authorList>
            <person name="Barrero R.A."/>
            <person name="Guerrero F.D."/>
            <person name="Moolhuijzen P."/>
            <person name="Goolsby J.A."/>
            <person name="Tidwell J."/>
            <person name="Bellgard S.E."/>
            <person name="Bellgard M.I."/>
        </authorList>
    </citation>
    <scope>NUCLEOTIDE SEQUENCE</scope>
    <source>
        <tissue evidence="1">Shoot tissue taken approximately 20 cm above the soil surface</tissue>
    </source>
</reference>
<dbReference type="AlphaFoldDB" id="A0A0A9A6L7"/>
<name>A0A0A9A6L7_ARUDO</name>
<dbReference type="EMBL" id="GBRH01252322">
    <property type="protein sequence ID" value="JAD45573.1"/>
    <property type="molecule type" value="Transcribed_RNA"/>
</dbReference>